<proteinExistence type="predicted"/>
<dbReference type="AlphaFoldDB" id="A0A9N7UX09"/>
<feature type="region of interest" description="Disordered" evidence="1">
    <location>
        <begin position="1"/>
        <end position="20"/>
    </location>
</feature>
<feature type="compositionally biased region" description="Basic and acidic residues" evidence="1">
    <location>
        <begin position="9"/>
        <end position="19"/>
    </location>
</feature>
<accession>A0A9N7UX09</accession>
<gene>
    <name evidence="2" type="ORF">PLEPLA_LOCUS26426</name>
</gene>
<organism evidence="2 3">
    <name type="scientific">Pleuronectes platessa</name>
    <name type="common">European plaice</name>
    <dbReference type="NCBI Taxonomy" id="8262"/>
    <lineage>
        <taxon>Eukaryota</taxon>
        <taxon>Metazoa</taxon>
        <taxon>Chordata</taxon>
        <taxon>Craniata</taxon>
        <taxon>Vertebrata</taxon>
        <taxon>Euteleostomi</taxon>
        <taxon>Actinopterygii</taxon>
        <taxon>Neopterygii</taxon>
        <taxon>Teleostei</taxon>
        <taxon>Neoteleostei</taxon>
        <taxon>Acanthomorphata</taxon>
        <taxon>Carangaria</taxon>
        <taxon>Pleuronectiformes</taxon>
        <taxon>Pleuronectoidei</taxon>
        <taxon>Pleuronectidae</taxon>
        <taxon>Pleuronectes</taxon>
    </lineage>
</organism>
<dbReference type="Proteomes" id="UP001153269">
    <property type="component" value="Unassembled WGS sequence"/>
</dbReference>
<reference evidence="2" key="1">
    <citation type="submission" date="2020-03" db="EMBL/GenBank/DDBJ databases">
        <authorList>
            <person name="Weist P."/>
        </authorList>
    </citation>
    <scope>NUCLEOTIDE SEQUENCE</scope>
</reference>
<evidence type="ECO:0000256" key="1">
    <source>
        <dbReference type="SAM" id="MobiDB-lite"/>
    </source>
</evidence>
<protein>
    <submittedName>
        <fullName evidence="2">Uncharacterized protein</fullName>
    </submittedName>
</protein>
<keyword evidence="3" id="KW-1185">Reference proteome</keyword>
<sequence>MPDRGYALRHREVTGRSSDRQCFQVHPPEQEQTAGFICSMDNADQWQVQAREGKMKKTRKRTEGAAFFALNNGSGKKQDSETIAAGQWRLYRRLHAESGGETSDSTRSPLTA</sequence>
<evidence type="ECO:0000313" key="2">
    <source>
        <dbReference type="EMBL" id="CAB1438514.1"/>
    </source>
</evidence>
<name>A0A9N7UX09_PLEPL</name>
<evidence type="ECO:0000313" key="3">
    <source>
        <dbReference type="Proteomes" id="UP001153269"/>
    </source>
</evidence>
<dbReference type="EMBL" id="CADEAL010002171">
    <property type="protein sequence ID" value="CAB1438514.1"/>
    <property type="molecule type" value="Genomic_DNA"/>
</dbReference>
<comment type="caution">
    <text evidence="2">The sequence shown here is derived from an EMBL/GenBank/DDBJ whole genome shotgun (WGS) entry which is preliminary data.</text>
</comment>